<keyword evidence="11" id="KW-0966">Cell projection</keyword>
<evidence type="ECO:0000313" key="12">
    <source>
        <dbReference type="Proteomes" id="UP001239167"/>
    </source>
</evidence>
<accession>A0ABT9Y9B3</accession>
<evidence type="ECO:0000256" key="9">
    <source>
        <dbReference type="ARBA" id="ARBA00023136"/>
    </source>
</evidence>
<protein>
    <recommendedName>
        <fullName evidence="10">Flagellar protein FliL</fullName>
    </recommendedName>
</protein>
<name>A0ABT9Y9B3_9FIRM</name>
<keyword evidence="11" id="KW-0969">Cilium</keyword>
<keyword evidence="11" id="KW-0282">Flagellum</keyword>
<reference evidence="11 12" key="1">
    <citation type="submission" date="2023-07" db="EMBL/GenBank/DDBJ databases">
        <title>Genomic Encyclopedia of Type Strains, Phase IV (KMG-IV): sequencing the most valuable type-strain genomes for metagenomic binning, comparative biology and taxonomic classification.</title>
        <authorList>
            <person name="Goeker M."/>
        </authorList>
    </citation>
    <scope>NUCLEOTIDE SEQUENCE [LARGE SCALE GENOMIC DNA]</scope>
    <source>
        <strain evidence="11 12">DSM 16980</strain>
    </source>
</reference>
<gene>
    <name evidence="11" type="ORF">J2S01_001491</name>
</gene>
<keyword evidence="6 10" id="KW-0812">Transmembrane</keyword>
<keyword evidence="5 10" id="KW-0145">Chemotaxis</keyword>
<dbReference type="PANTHER" id="PTHR35091">
    <property type="entry name" value="FLAGELLAR PROTEIN FLIL"/>
    <property type="match status" value="1"/>
</dbReference>
<keyword evidence="12" id="KW-1185">Reference proteome</keyword>
<comment type="similarity">
    <text evidence="3 10">Belongs to the FliL family.</text>
</comment>
<evidence type="ECO:0000313" key="11">
    <source>
        <dbReference type="EMBL" id="MDQ0203772.1"/>
    </source>
</evidence>
<dbReference type="InterPro" id="IPR005503">
    <property type="entry name" value="FliL"/>
</dbReference>
<comment type="subcellular location">
    <subcellularLocation>
        <location evidence="2">Cell membrane</location>
        <topology evidence="2">Single-pass membrane protein</topology>
    </subcellularLocation>
</comment>
<evidence type="ECO:0000256" key="8">
    <source>
        <dbReference type="ARBA" id="ARBA00022989"/>
    </source>
</evidence>
<evidence type="ECO:0000256" key="1">
    <source>
        <dbReference type="ARBA" id="ARBA00002254"/>
    </source>
</evidence>
<dbReference type="Proteomes" id="UP001239167">
    <property type="component" value="Unassembled WGS sequence"/>
</dbReference>
<feature type="transmembrane region" description="Helical" evidence="10">
    <location>
        <begin position="23"/>
        <end position="44"/>
    </location>
</feature>
<evidence type="ECO:0000256" key="5">
    <source>
        <dbReference type="ARBA" id="ARBA00022500"/>
    </source>
</evidence>
<dbReference type="RefSeq" id="WP_307223887.1">
    <property type="nucleotide sequence ID" value="NZ_CP116940.1"/>
</dbReference>
<organism evidence="11 12">
    <name type="scientific">Pectinatus haikarae</name>
    <dbReference type="NCBI Taxonomy" id="349096"/>
    <lineage>
        <taxon>Bacteria</taxon>
        <taxon>Bacillati</taxon>
        <taxon>Bacillota</taxon>
        <taxon>Negativicutes</taxon>
        <taxon>Selenomonadales</taxon>
        <taxon>Selenomonadaceae</taxon>
        <taxon>Pectinatus</taxon>
    </lineage>
</organism>
<evidence type="ECO:0000256" key="7">
    <source>
        <dbReference type="ARBA" id="ARBA00022779"/>
    </source>
</evidence>
<dbReference type="EMBL" id="JAUSUE010000009">
    <property type="protein sequence ID" value="MDQ0203772.1"/>
    <property type="molecule type" value="Genomic_DNA"/>
</dbReference>
<evidence type="ECO:0000256" key="2">
    <source>
        <dbReference type="ARBA" id="ARBA00004162"/>
    </source>
</evidence>
<sequence length="170" mass="18059">MAEEEVVSNGSGENGGSKKKKSMLLVIVLVLVGLALAGGISYFVTTKIVSTSNVSAPIKKEPGVFVKIGDPKDGTIIVNVGGVKSGRYLKVGVVLEMNPADEVNFKEHKITDAAQSKVLDAVMSTFRKQGIEQLEASNEDKLKEAIKNEVNAAIGDGSVYNVYITSFVLQ</sequence>
<keyword evidence="9 10" id="KW-0472">Membrane</keyword>
<dbReference type="PANTHER" id="PTHR35091:SF2">
    <property type="entry name" value="FLAGELLAR PROTEIN FLIL"/>
    <property type="match status" value="1"/>
</dbReference>
<comment type="caution">
    <text evidence="11">The sequence shown here is derived from an EMBL/GenBank/DDBJ whole genome shotgun (WGS) entry which is preliminary data.</text>
</comment>
<evidence type="ECO:0000256" key="4">
    <source>
        <dbReference type="ARBA" id="ARBA00022475"/>
    </source>
</evidence>
<evidence type="ECO:0000256" key="10">
    <source>
        <dbReference type="RuleBase" id="RU364125"/>
    </source>
</evidence>
<evidence type="ECO:0000256" key="3">
    <source>
        <dbReference type="ARBA" id="ARBA00008281"/>
    </source>
</evidence>
<keyword evidence="7 10" id="KW-0283">Flagellar rotation</keyword>
<proteinExistence type="inferred from homology"/>
<keyword evidence="4 10" id="KW-1003">Cell membrane</keyword>
<evidence type="ECO:0000256" key="6">
    <source>
        <dbReference type="ARBA" id="ARBA00022692"/>
    </source>
</evidence>
<dbReference type="Pfam" id="PF03748">
    <property type="entry name" value="FliL"/>
    <property type="match status" value="1"/>
</dbReference>
<keyword evidence="8 10" id="KW-1133">Transmembrane helix</keyword>
<comment type="function">
    <text evidence="1 10">Controls the rotational direction of flagella during chemotaxis.</text>
</comment>